<dbReference type="Proteomes" id="UP000695022">
    <property type="component" value="Unplaced"/>
</dbReference>
<reference evidence="3" key="1">
    <citation type="submission" date="2025-08" db="UniProtKB">
        <authorList>
            <consortium name="RefSeq"/>
        </authorList>
    </citation>
    <scope>IDENTIFICATION</scope>
</reference>
<name>A0ABM1E8I6_PRICU</name>
<protein>
    <submittedName>
        <fullName evidence="3">Protein slowmo-like</fullName>
    </submittedName>
</protein>
<dbReference type="PROSITE" id="PS50904">
    <property type="entry name" value="PRELI_MSF1"/>
    <property type="match status" value="1"/>
</dbReference>
<dbReference type="PANTHER" id="PTHR11158">
    <property type="entry name" value="MSF1/PX19 RELATED"/>
    <property type="match status" value="1"/>
</dbReference>
<feature type="domain" description="PRELI/MSF1" evidence="1">
    <location>
        <begin position="1"/>
        <end position="171"/>
    </location>
</feature>
<dbReference type="RefSeq" id="XP_014668507.1">
    <property type="nucleotide sequence ID" value="XM_014813021.1"/>
</dbReference>
<gene>
    <name evidence="3" type="primary">LOC106809811</name>
</gene>
<accession>A0ABM1E8I6</accession>
<organism evidence="2 3">
    <name type="scientific">Priapulus caudatus</name>
    <name type="common">Priapulid worm</name>
    <dbReference type="NCBI Taxonomy" id="37621"/>
    <lineage>
        <taxon>Eukaryota</taxon>
        <taxon>Metazoa</taxon>
        <taxon>Ecdysozoa</taxon>
        <taxon>Scalidophora</taxon>
        <taxon>Priapulida</taxon>
        <taxon>Priapulimorpha</taxon>
        <taxon>Priapulimorphida</taxon>
        <taxon>Priapulidae</taxon>
        <taxon>Priapulus</taxon>
    </lineage>
</organism>
<evidence type="ECO:0000313" key="2">
    <source>
        <dbReference type="Proteomes" id="UP000695022"/>
    </source>
</evidence>
<sequence>MKLYSSEHIFSHPWETVAKAAWRKYPNPINPAVVALDVLDRKVENGVLKTQRLISSSWSLPGWVATLLGTDQTCYVCEFSEVDPSKRTLTLKSRNLTLCNLVSVDERLSYSPHPDDSSRTLLKQEAEITIKGLPLTSYLEGVVVDTMSSKATQVRQSALDWVIGRINNEVHELTVAAERGR</sequence>
<dbReference type="GeneID" id="106809811"/>
<dbReference type="Pfam" id="PF04707">
    <property type="entry name" value="PRELI"/>
    <property type="match status" value="1"/>
</dbReference>
<dbReference type="InterPro" id="IPR037365">
    <property type="entry name" value="Slowmo/Ups"/>
</dbReference>
<dbReference type="InterPro" id="IPR006797">
    <property type="entry name" value="PRELI/MSF1_dom"/>
</dbReference>
<proteinExistence type="predicted"/>
<keyword evidence="2" id="KW-1185">Reference proteome</keyword>
<evidence type="ECO:0000259" key="1">
    <source>
        <dbReference type="PROSITE" id="PS50904"/>
    </source>
</evidence>
<evidence type="ECO:0000313" key="3">
    <source>
        <dbReference type="RefSeq" id="XP_014668507.1"/>
    </source>
</evidence>